<dbReference type="AlphaFoldDB" id="A0A7K1GMY7"/>
<comment type="caution">
    <text evidence="5">The sequence shown here is derived from an EMBL/GenBank/DDBJ whole genome shotgun (WGS) entry which is preliminary data.</text>
</comment>
<dbReference type="EMBL" id="WMJY01000020">
    <property type="protein sequence ID" value="MTH30191.1"/>
    <property type="molecule type" value="Genomic_DNA"/>
</dbReference>
<dbReference type="GO" id="GO:0008757">
    <property type="term" value="F:S-adenosylmethionine-dependent methyltransferase activity"/>
    <property type="evidence" value="ECO:0007669"/>
    <property type="project" value="InterPro"/>
</dbReference>
<evidence type="ECO:0000256" key="2">
    <source>
        <dbReference type="ARBA" id="ARBA00022603"/>
    </source>
</evidence>
<dbReference type="Proteomes" id="UP000488936">
    <property type="component" value="Unassembled WGS sequence"/>
</dbReference>
<dbReference type="PANTHER" id="PTHR32183">
    <property type="match status" value="1"/>
</dbReference>
<dbReference type="InterPro" id="IPR029063">
    <property type="entry name" value="SAM-dependent_MTases_sf"/>
</dbReference>
<organism evidence="5 6">
    <name type="scientific">Myroides pelagicus</name>
    <dbReference type="NCBI Taxonomy" id="270914"/>
    <lineage>
        <taxon>Bacteria</taxon>
        <taxon>Pseudomonadati</taxon>
        <taxon>Bacteroidota</taxon>
        <taxon>Flavobacteriia</taxon>
        <taxon>Flavobacteriales</taxon>
        <taxon>Flavobacteriaceae</taxon>
        <taxon>Myroides</taxon>
    </lineage>
</organism>
<evidence type="ECO:0000313" key="5">
    <source>
        <dbReference type="EMBL" id="MTH30191.1"/>
    </source>
</evidence>
<reference evidence="5 6" key="1">
    <citation type="journal article" date="2006" name="Int. J. Syst. Evol. Microbiol.">
        <title>Myroides pelagicus sp. nov., isolated from seawater in Thailand.</title>
        <authorList>
            <person name="Yoon J."/>
            <person name="Maneerat S."/>
            <person name="Kawai F."/>
            <person name="Yokota A."/>
        </authorList>
    </citation>
    <scope>NUCLEOTIDE SEQUENCE [LARGE SCALE GENOMIC DNA]</scope>
    <source>
        <strain evidence="5 6">SM1T</strain>
    </source>
</reference>
<evidence type="ECO:0000256" key="3">
    <source>
        <dbReference type="ARBA" id="ARBA00022679"/>
    </source>
</evidence>
<dbReference type="OrthoDB" id="9778208at2"/>
<keyword evidence="3 5" id="KW-0808">Transferase</keyword>
<dbReference type="PANTHER" id="PTHR32183:SF11">
    <property type="entry name" value="THIOL METHYLTRANSFERASE 2-RELATED"/>
    <property type="match status" value="1"/>
</dbReference>
<protein>
    <submittedName>
        <fullName evidence="5">Methyltransferase domain-containing protein</fullName>
    </submittedName>
</protein>
<keyword evidence="2 5" id="KW-0489">Methyltransferase</keyword>
<keyword evidence="6" id="KW-1185">Reference proteome</keyword>
<keyword evidence="1" id="KW-0597">Phosphoprotein</keyword>
<dbReference type="SUPFAM" id="SSF53335">
    <property type="entry name" value="S-adenosyl-L-methionine-dependent methyltransferases"/>
    <property type="match status" value="1"/>
</dbReference>
<proteinExistence type="predicted"/>
<evidence type="ECO:0000313" key="6">
    <source>
        <dbReference type="Proteomes" id="UP000488936"/>
    </source>
</evidence>
<dbReference type="RefSeq" id="WP_155036175.1">
    <property type="nucleotide sequence ID" value="NZ_JAYMMG010000023.1"/>
</dbReference>
<sequence>MKIKSYWESRYLEQSDHWNAKGITTPIKDYIDQLSNKDLEILIPGLGHGHELLYLHEHGFSNINGLDLTDLAVQQTVEHFPQFPVEKVILSDFFSHEGQYDLILEQTFFCSLPLDLREKYVMKMRDLLKPQGKLVGVLFDCIFAGDEPPFGGSLSAYKDLFDQEGLSIQVMERAYNSIKPRENREVFIIIEKQ</sequence>
<dbReference type="InterPro" id="IPR008854">
    <property type="entry name" value="TPMT"/>
</dbReference>
<keyword evidence="4" id="KW-0949">S-adenosyl-L-methionine</keyword>
<dbReference type="GO" id="GO:0032259">
    <property type="term" value="P:methylation"/>
    <property type="evidence" value="ECO:0007669"/>
    <property type="project" value="UniProtKB-KW"/>
</dbReference>
<evidence type="ECO:0000256" key="1">
    <source>
        <dbReference type="ARBA" id="ARBA00022553"/>
    </source>
</evidence>
<name>A0A7K1GMY7_9FLAO</name>
<accession>A0A7K1GMY7</accession>
<dbReference type="Pfam" id="PF05724">
    <property type="entry name" value="TPMT"/>
    <property type="match status" value="1"/>
</dbReference>
<evidence type="ECO:0000256" key="4">
    <source>
        <dbReference type="ARBA" id="ARBA00022691"/>
    </source>
</evidence>
<dbReference type="Gene3D" id="3.40.50.150">
    <property type="entry name" value="Vaccinia Virus protein VP39"/>
    <property type="match status" value="1"/>
</dbReference>
<dbReference type="PROSITE" id="PS51585">
    <property type="entry name" value="SAM_MT_TPMT"/>
    <property type="match status" value="1"/>
</dbReference>
<gene>
    <name evidence="5" type="ORF">GJV77_09795</name>
</gene>